<sequence length="503" mass="56556">MHELLEPYKQYDAKLREIFAQEPDHPATANHQISTVPVFAGHEQEVKIRARNLLSETDEEKEQYIMPLKNTARKPTGSPAIVQSFKEFQTNFNLFCESSLVDMDWSNVLAAGSSVVTSLLPVPEQYNERAEEGFDKLTSGWLGARIDLVIHCAVMSKQNENTPRLLEYLIRRVPSSLNARSSDGYTPLHLAYSLLYRLPAAKQLIEAGADQTCRDYKGNNLLHALLCGIRNDPRVKPQGLRRMLSLLDPRLRESLATERSSADPGSTTPLARWMYLFNDSDHSSYHGRYGRRHHLTHAQYNNSNDAERADVLALLLSFSADAGNSELEMLNGEGDTPLHVAVRYSLPNFAKLISQKKPALLFRENAVGRTPIEIAQDSFLSAERFANPPSLPHPRNSSNAITARAPESFVHNELKDVKSDREKVYAVCTEVRQEMWGNNANDVGPKRKLVSLFEANEIAKRLASKKSGRDHVQKTESKQAGQERQEEEGSAKDEVEAWYGTGY</sequence>
<dbReference type="Pfam" id="PF00023">
    <property type="entry name" value="Ank"/>
    <property type="match status" value="1"/>
</dbReference>
<dbReference type="PANTHER" id="PTHR24121">
    <property type="entry name" value="NO MECHANORECEPTOR POTENTIAL C, ISOFORM D-RELATED"/>
    <property type="match status" value="1"/>
</dbReference>
<dbReference type="PROSITE" id="PS50088">
    <property type="entry name" value="ANK_REPEAT"/>
    <property type="match status" value="1"/>
</dbReference>
<dbReference type="PROSITE" id="PS50297">
    <property type="entry name" value="ANK_REP_REGION"/>
    <property type="match status" value="1"/>
</dbReference>
<dbReference type="InterPro" id="IPR036770">
    <property type="entry name" value="Ankyrin_rpt-contain_sf"/>
</dbReference>
<name>A0A4U0WTC9_9PEZI</name>
<dbReference type="Proteomes" id="UP000308768">
    <property type="component" value="Unassembled WGS sequence"/>
</dbReference>
<keyword evidence="4" id="KW-1185">Reference proteome</keyword>
<dbReference type="AlphaFoldDB" id="A0A4U0WTC9"/>
<dbReference type="PANTHER" id="PTHR24121:SF21">
    <property type="entry name" value="ANKYRIN REPEAT FAMILY PROTEIN"/>
    <property type="match status" value="1"/>
</dbReference>
<accession>A0A4U0WTC9</accession>
<comment type="caution">
    <text evidence="3">The sequence shown here is derived from an EMBL/GenBank/DDBJ whole genome shotgun (WGS) entry which is preliminary data.</text>
</comment>
<reference evidence="3 4" key="1">
    <citation type="submission" date="2017-03" db="EMBL/GenBank/DDBJ databases">
        <title>Genomes of endolithic fungi from Antarctica.</title>
        <authorList>
            <person name="Coleine C."/>
            <person name="Masonjones S."/>
            <person name="Stajich J.E."/>
        </authorList>
    </citation>
    <scope>NUCLEOTIDE SEQUENCE [LARGE SCALE GENOMIC DNA]</scope>
    <source>
        <strain evidence="3 4">CCFEE 5187</strain>
    </source>
</reference>
<dbReference type="SMART" id="SM00248">
    <property type="entry name" value="ANK"/>
    <property type="match status" value="3"/>
</dbReference>
<feature type="region of interest" description="Disordered" evidence="2">
    <location>
        <begin position="385"/>
        <end position="404"/>
    </location>
</feature>
<evidence type="ECO:0000256" key="1">
    <source>
        <dbReference type="PROSITE-ProRule" id="PRU00023"/>
    </source>
</evidence>
<evidence type="ECO:0000313" key="3">
    <source>
        <dbReference type="EMBL" id="TKA65886.1"/>
    </source>
</evidence>
<dbReference type="Gene3D" id="1.25.40.20">
    <property type="entry name" value="Ankyrin repeat-containing domain"/>
    <property type="match status" value="2"/>
</dbReference>
<dbReference type="STRING" id="331657.A0A4U0WTC9"/>
<feature type="region of interest" description="Disordered" evidence="2">
    <location>
        <begin position="463"/>
        <end position="503"/>
    </location>
</feature>
<dbReference type="OrthoDB" id="539213at2759"/>
<organism evidence="3 4">
    <name type="scientific">Cryomyces minteri</name>
    <dbReference type="NCBI Taxonomy" id="331657"/>
    <lineage>
        <taxon>Eukaryota</taxon>
        <taxon>Fungi</taxon>
        <taxon>Dikarya</taxon>
        <taxon>Ascomycota</taxon>
        <taxon>Pezizomycotina</taxon>
        <taxon>Dothideomycetes</taxon>
        <taxon>Dothideomycetes incertae sedis</taxon>
        <taxon>Cryomyces</taxon>
    </lineage>
</organism>
<protein>
    <submittedName>
        <fullName evidence="3">Uncharacterized protein</fullName>
    </submittedName>
</protein>
<evidence type="ECO:0000256" key="2">
    <source>
        <dbReference type="SAM" id="MobiDB-lite"/>
    </source>
</evidence>
<dbReference type="EMBL" id="NAJN01001084">
    <property type="protein sequence ID" value="TKA65886.1"/>
    <property type="molecule type" value="Genomic_DNA"/>
</dbReference>
<dbReference type="SUPFAM" id="SSF48403">
    <property type="entry name" value="Ankyrin repeat"/>
    <property type="match status" value="1"/>
</dbReference>
<gene>
    <name evidence="3" type="ORF">B0A49_10217</name>
</gene>
<dbReference type="InterPro" id="IPR002110">
    <property type="entry name" value="Ankyrin_rpt"/>
</dbReference>
<evidence type="ECO:0000313" key="4">
    <source>
        <dbReference type="Proteomes" id="UP000308768"/>
    </source>
</evidence>
<keyword evidence="1" id="KW-0040">ANK repeat</keyword>
<feature type="compositionally biased region" description="Basic and acidic residues" evidence="2">
    <location>
        <begin position="467"/>
        <end position="495"/>
    </location>
</feature>
<proteinExistence type="predicted"/>
<feature type="repeat" description="ANK" evidence="1">
    <location>
        <begin position="183"/>
        <end position="216"/>
    </location>
</feature>